<reference evidence="3" key="1">
    <citation type="journal article" date="2019" name="Int. J. Syst. Evol. Microbiol.">
        <title>The Global Catalogue of Microorganisms (GCM) 10K type strain sequencing project: providing services to taxonomists for standard genome sequencing and annotation.</title>
        <authorList>
            <consortium name="The Broad Institute Genomics Platform"/>
            <consortium name="The Broad Institute Genome Sequencing Center for Infectious Disease"/>
            <person name="Wu L."/>
            <person name="Ma J."/>
        </authorList>
    </citation>
    <scope>NUCLEOTIDE SEQUENCE [LARGE SCALE GENOMIC DNA]</scope>
    <source>
        <strain evidence="3">CCM 8937</strain>
    </source>
</reference>
<evidence type="ECO:0000313" key="2">
    <source>
        <dbReference type="EMBL" id="MFD1410971.1"/>
    </source>
</evidence>
<dbReference type="GO" id="GO:0016787">
    <property type="term" value="F:hydrolase activity"/>
    <property type="evidence" value="ECO:0007669"/>
    <property type="project" value="UniProtKB-KW"/>
</dbReference>
<gene>
    <name evidence="2" type="ORF">ACFQ4R_05010</name>
</gene>
<proteinExistence type="predicted"/>
<comment type="caution">
    <text evidence="2">The sequence shown here is derived from an EMBL/GenBank/DDBJ whole genome shotgun (WGS) entry which is preliminary data.</text>
</comment>
<name>A0ABW4BL60_9LACO</name>
<evidence type="ECO:0000259" key="1">
    <source>
        <dbReference type="Pfam" id="PF02129"/>
    </source>
</evidence>
<organism evidence="2 3">
    <name type="scientific">Lapidilactobacillus gannanensis</name>
    <dbReference type="NCBI Taxonomy" id="2486002"/>
    <lineage>
        <taxon>Bacteria</taxon>
        <taxon>Bacillati</taxon>
        <taxon>Bacillota</taxon>
        <taxon>Bacilli</taxon>
        <taxon>Lactobacillales</taxon>
        <taxon>Lactobacillaceae</taxon>
        <taxon>Lapidilactobacillus</taxon>
    </lineage>
</organism>
<dbReference type="RefSeq" id="WP_125651073.1">
    <property type="nucleotide sequence ID" value="NZ_JBHTOH010000031.1"/>
</dbReference>
<dbReference type="Gene3D" id="3.40.50.1820">
    <property type="entry name" value="alpha/beta hydrolase"/>
    <property type="match status" value="1"/>
</dbReference>
<dbReference type="PANTHER" id="PTHR47751">
    <property type="entry name" value="SUPERFAMILY HYDROLASE, PUTATIVE (AFU_ORTHOLOGUE AFUA_2G16580)-RELATED"/>
    <property type="match status" value="1"/>
</dbReference>
<dbReference type="Proteomes" id="UP001597191">
    <property type="component" value="Unassembled WGS sequence"/>
</dbReference>
<evidence type="ECO:0000313" key="3">
    <source>
        <dbReference type="Proteomes" id="UP001597191"/>
    </source>
</evidence>
<keyword evidence="2" id="KW-0378">Hydrolase</keyword>
<sequence length="348" mass="38934">MPNKTEIIAILKDAGLSDSGINHFLELSLTEQKDWLEECRTDILAGHLYLPLNFDETKKYPAIVISGPFGAVKEQSSGLYAQTLAEKGFVTVAFDQSTTGESSGAIRNVASPDIFVEDFSAAVDFVGIQKFVDRERIGDIGICGLGSHVLTAASIDTRIKAVTTSVMYDMSDSMWQGLNFNPKTDEQRQIEKNYLAQQRWLDAENDTPANGPHELNFDANNKPMTEIAVLPDKLPANADPVTTAFFNYYKGRAFHPRSINSTNGWTATTPWGYYNFHLQAHIDEISPRPVLIVTGEKAHSRYMAEEAYNRLKDHKELVVVPGADHVDLYDQLDKIPFDKFDSFFKENL</sequence>
<keyword evidence="3" id="KW-1185">Reference proteome</keyword>
<protein>
    <submittedName>
        <fullName evidence="2">Alpha/beta hydrolase</fullName>
    </submittedName>
</protein>
<dbReference type="Gene3D" id="1.10.10.800">
    <property type="match status" value="1"/>
</dbReference>
<dbReference type="InterPro" id="IPR029058">
    <property type="entry name" value="AB_hydrolase_fold"/>
</dbReference>
<dbReference type="InterPro" id="IPR000383">
    <property type="entry name" value="Xaa-Pro-like_dom"/>
</dbReference>
<feature type="domain" description="Xaa-Pro dipeptidyl-peptidase-like" evidence="1">
    <location>
        <begin position="44"/>
        <end position="179"/>
    </location>
</feature>
<accession>A0ABW4BL60</accession>
<dbReference type="InterPro" id="IPR051411">
    <property type="entry name" value="Polyketide_trans_af380"/>
</dbReference>
<dbReference type="Pfam" id="PF02129">
    <property type="entry name" value="Peptidase_S15"/>
    <property type="match status" value="1"/>
</dbReference>
<dbReference type="SUPFAM" id="SSF53474">
    <property type="entry name" value="alpha/beta-Hydrolases"/>
    <property type="match status" value="1"/>
</dbReference>
<dbReference type="PANTHER" id="PTHR47751:SF1">
    <property type="entry name" value="SUPERFAMILY HYDROLASE, PUTATIVE (AFU_ORTHOLOGUE AFUA_2G16580)-RELATED"/>
    <property type="match status" value="1"/>
</dbReference>
<dbReference type="EMBL" id="JBHTOH010000031">
    <property type="protein sequence ID" value="MFD1410971.1"/>
    <property type="molecule type" value="Genomic_DNA"/>
</dbReference>